<dbReference type="InterPro" id="IPR007235">
    <property type="entry name" value="Glyco_trans_28_C"/>
</dbReference>
<dbReference type="NCBIfam" id="TIGR03590">
    <property type="entry name" value="PseG"/>
    <property type="match status" value="1"/>
</dbReference>
<evidence type="ECO:0000313" key="2">
    <source>
        <dbReference type="EMBL" id="MEM5497129.1"/>
    </source>
</evidence>
<feature type="domain" description="Glycosyl transferase family 28 C-terminal" evidence="1">
    <location>
        <begin position="184"/>
        <end position="281"/>
    </location>
</feature>
<gene>
    <name evidence="2" type="primary">pseG</name>
    <name evidence="2" type="ORF">WNY77_06965</name>
</gene>
<keyword evidence="3" id="KW-1185">Reference proteome</keyword>
<dbReference type="EMBL" id="JBBMQS010000003">
    <property type="protein sequence ID" value="MEM5497129.1"/>
    <property type="molecule type" value="Genomic_DNA"/>
</dbReference>
<dbReference type="Gene3D" id="3.40.50.2000">
    <property type="entry name" value="Glycogen Phosphorylase B"/>
    <property type="match status" value="1"/>
</dbReference>
<dbReference type="SUPFAM" id="SSF53756">
    <property type="entry name" value="UDP-Glycosyltransferase/glycogen phosphorylase"/>
    <property type="match status" value="1"/>
</dbReference>
<dbReference type="PANTHER" id="PTHR21015:SF22">
    <property type="entry name" value="GLYCOSYLTRANSFERASE"/>
    <property type="match status" value="1"/>
</dbReference>
<protein>
    <submittedName>
        <fullName evidence="2">UDP-2,4-diacetamido-2,4, 6-trideoxy-beta-L-altropyranose hydrolase</fullName>
        <ecNumber evidence="2">3.6.1.57</ecNumber>
    </submittedName>
</protein>
<reference evidence="2 3" key="1">
    <citation type="submission" date="2024-03" db="EMBL/GenBank/DDBJ databases">
        <title>Community enrichment and isolation of bacterial strains for fucoidan degradation.</title>
        <authorList>
            <person name="Sichert A."/>
        </authorList>
    </citation>
    <scope>NUCLEOTIDE SEQUENCE [LARGE SCALE GENOMIC DNA]</scope>
    <source>
        <strain evidence="2 3">AS12</strain>
    </source>
</reference>
<accession>A0ABU9SUI9</accession>
<name>A0ABU9SUI9_9ALTE</name>
<sequence>MLDSKLKPQCIIFRVDAGADIGLGHVMRCLALAQSLHSRNVRVIFAVSQNSLPHCQTRSDWVGELHVIAASSRYDEHHELQQLCTKEQADWLILDGYQFDSRYRKLLDLNTSKLAMFDDGHLLDAGIKDEHLSMIINWASGADKLNYRDLAPNAWCCAGDNYRVLRQEFYQVQTLPFNKRNRLILMFGGSDPSQLTLPLLKLFSESSIRLPITIITGSGYQHTDELEKFIKHSHLSIEYFHDCQQVAEVFQQGRLAISAAGASQFELLHCATPSILVVTAKNQLFASEQARGQGWCLVSIENALQEQPTFEMNAKVLLLEQIVQKSMALWHQPELLNQMHSNALSARQQAGFNRIFTALYSELPNGPHETNLL</sequence>
<dbReference type="InterPro" id="IPR020023">
    <property type="entry name" value="PseG"/>
</dbReference>
<dbReference type="RefSeq" id="WP_342881280.1">
    <property type="nucleotide sequence ID" value="NZ_JBBMQS010000003.1"/>
</dbReference>
<evidence type="ECO:0000313" key="3">
    <source>
        <dbReference type="Proteomes" id="UP001461163"/>
    </source>
</evidence>
<evidence type="ECO:0000259" key="1">
    <source>
        <dbReference type="Pfam" id="PF04101"/>
    </source>
</evidence>
<dbReference type="Pfam" id="PF04101">
    <property type="entry name" value="Glyco_tran_28_C"/>
    <property type="match status" value="1"/>
</dbReference>
<comment type="caution">
    <text evidence="2">The sequence shown here is derived from an EMBL/GenBank/DDBJ whole genome shotgun (WGS) entry which is preliminary data.</text>
</comment>
<organism evidence="2 3">
    <name type="scientific">Paraglaciecola mesophila</name>
    <dbReference type="NCBI Taxonomy" id="197222"/>
    <lineage>
        <taxon>Bacteria</taxon>
        <taxon>Pseudomonadati</taxon>
        <taxon>Pseudomonadota</taxon>
        <taxon>Gammaproteobacteria</taxon>
        <taxon>Alteromonadales</taxon>
        <taxon>Alteromonadaceae</taxon>
        <taxon>Paraglaciecola</taxon>
    </lineage>
</organism>
<dbReference type="GO" id="GO:0016787">
    <property type="term" value="F:hydrolase activity"/>
    <property type="evidence" value="ECO:0007669"/>
    <property type="project" value="UniProtKB-KW"/>
</dbReference>
<dbReference type="PANTHER" id="PTHR21015">
    <property type="entry name" value="UDP-N-ACETYLGLUCOSAMINE--N-ACETYLMURAMYL-(PENTAPEPTIDE) PYROPHOSPHORYL-UNDECAPRENOL N-ACETYLGLUCOSAMINE TRANSFERASE 1"/>
    <property type="match status" value="1"/>
</dbReference>
<dbReference type="EC" id="3.6.1.57" evidence="2"/>
<proteinExistence type="predicted"/>
<keyword evidence="2" id="KW-0378">Hydrolase</keyword>
<dbReference type="Proteomes" id="UP001461163">
    <property type="component" value="Unassembled WGS sequence"/>
</dbReference>
<dbReference type="Gene3D" id="3.40.50.11190">
    <property type="match status" value="1"/>
</dbReference>